<evidence type="ECO:0000256" key="2">
    <source>
        <dbReference type="ARBA" id="ARBA00022692"/>
    </source>
</evidence>
<feature type="transmembrane region" description="Helical" evidence="5">
    <location>
        <begin position="408"/>
        <end position="432"/>
    </location>
</feature>
<evidence type="ECO:0000313" key="7">
    <source>
        <dbReference type="RefSeq" id="XP_028132652.1"/>
    </source>
</evidence>
<organism evidence="7">
    <name type="scientific">Diabrotica virgifera virgifera</name>
    <name type="common">western corn rootworm</name>
    <dbReference type="NCBI Taxonomy" id="50390"/>
    <lineage>
        <taxon>Eukaryota</taxon>
        <taxon>Metazoa</taxon>
        <taxon>Ecdysozoa</taxon>
        <taxon>Arthropoda</taxon>
        <taxon>Hexapoda</taxon>
        <taxon>Insecta</taxon>
        <taxon>Pterygota</taxon>
        <taxon>Neoptera</taxon>
        <taxon>Endopterygota</taxon>
        <taxon>Coleoptera</taxon>
        <taxon>Polyphaga</taxon>
        <taxon>Cucujiformia</taxon>
        <taxon>Chrysomeloidea</taxon>
        <taxon>Chrysomelidae</taxon>
        <taxon>Galerucinae</taxon>
        <taxon>Diabroticina</taxon>
        <taxon>Diabroticites</taxon>
        <taxon>Diabrotica</taxon>
    </lineage>
</organism>
<feature type="transmembrane region" description="Helical" evidence="5">
    <location>
        <begin position="384"/>
        <end position="402"/>
    </location>
</feature>
<dbReference type="Pfam" id="PF01490">
    <property type="entry name" value="Aa_trans"/>
    <property type="match status" value="1"/>
</dbReference>
<sequence>MSLLDIWINKMTKTKVDLSSISNFNSTTTLTKNDQNQLSTQVSVESNLDQPYNPYDHRTLAHPNTFTGALIHILKGSLGSGLLAVPRAFMSAGLLVGVIGTMVVGFICTYAIHLLVTASKRVSTDLKIGSLGFAETAEAVFQHGPDQFKKFSQVARLFVEISLTMTHFVGNAVYVVFISESIAKLVGFYHPPALHWGQYFKLIILFFLILFCQIRELKHLVPFSFIANVTMTLALAITGYYMIKELMHVEIKERKLATDIYGIPTFYTTVLFAMEGIGTIMPVENSMIEDRFTGCPGVLNTAMTSVVVFYTVIGFCGYFAYGDKTEATITLNLPGDEILAQTAQASISAAIFFTFMLQYYVPIDITWRRIKPYVSKEKENLVQIVWRTLTVTFIVGVAAAAGDNLGPLIDLMGAVFFSTLGLFVPSLLDIIVNWKNWGRYNWILVRDLFIITMFVFGFVFGAYYAVLHFIQ</sequence>
<dbReference type="PANTHER" id="PTHR22950:SF494">
    <property type="entry name" value="GH04538P"/>
    <property type="match status" value="1"/>
</dbReference>
<comment type="subcellular location">
    <subcellularLocation>
        <location evidence="1">Membrane</location>
        <topology evidence="1">Multi-pass membrane protein</topology>
    </subcellularLocation>
</comment>
<evidence type="ECO:0000256" key="4">
    <source>
        <dbReference type="ARBA" id="ARBA00023136"/>
    </source>
</evidence>
<evidence type="ECO:0000256" key="5">
    <source>
        <dbReference type="SAM" id="Phobius"/>
    </source>
</evidence>
<dbReference type="GO" id="GO:0015179">
    <property type="term" value="F:L-amino acid transmembrane transporter activity"/>
    <property type="evidence" value="ECO:0007669"/>
    <property type="project" value="TreeGrafter"/>
</dbReference>
<feature type="transmembrane region" description="Helical" evidence="5">
    <location>
        <begin position="341"/>
        <end position="363"/>
    </location>
</feature>
<dbReference type="GO" id="GO:0005774">
    <property type="term" value="C:vacuolar membrane"/>
    <property type="evidence" value="ECO:0007669"/>
    <property type="project" value="TreeGrafter"/>
</dbReference>
<feature type="transmembrane region" description="Helical" evidence="5">
    <location>
        <begin position="295"/>
        <end position="321"/>
    </location>
</feature>
<dbReference type="PANTHER" id="PTHR22950">
    <property type="entry name" value="AMINO ACID TRANSPORTER"/>
    <property type="match status" value="1"/>
</dbReference>
<feature type="transmembrane region" description="Helical" evidence="5">
    <location>
        <begin position="444"/>
        <end position="466"/>
    </location>
</feature>
<feature type="domain" description="Amino acid transporter transmembrane" evidence="6">
    <location>
        <begin position="64"/>
        <end position="463"/>
    </location>
</feature>
<feature type="transmembrane region" description="Helical" evidence="5">
    <location>
        <begin position="157"/>
        <end position="178"/>
    </location>
</feature>
<feature type="transmembrane region" description="Helical" evidence="5">
    <location>
        <begin position="221"/>
        <end position="243"/>
    </location>
</feature>
<evidence type="ECO:0000256" key="1">
    <source>
        <dbReference type="ARBA" id="ARBA00004141"/>
    </source>
</evidence>
<dbReference type="InterPro" id="IPR013057">
    <property type="entry name" value="AA_transpt_TM"/>
</dbReference>
<feature type="transmembrane region" description="Helical" evidence="5">
    <location>
        <begin position="88"/>
        <end position="112"/>
    </location>
</feature>
<feature type="transmembrane region" description="Helical" evidence="5">
    <location>
        <begin position="263"/>
        <end position="283"/>
    </location>
</feature>
<accession>A0A6P7FCW6</accession>
<proteinExistence type="predicted"/>
<reference evidence="7" key="1">
    <citation type="submission" date="2025-08" db="UniProtKB">
        <authorList>
            <consortium name="RefSeq"/>
        </authorList>
    </citation>
    <scope>IDENTIFICATION</scope>
    <source>
        <tissue evidence="7">Whole insect</tissue>
    </source>
</reference>
<protein>
    <submittedName>
        <fullName evidence="7">Proton-coupled amino acid transporter-like protein pathetic isoform X1</fullName>
    </submittedName>
</protein>
<dbReference type="InParanoid" id="A0A6P7FCW6"/>
<evidence type="ECO:0000259" key="6">
    <source>
        <dbReference type="Pfam" id="PF01490"/>
    </source>
</evidence>
<dbReference type="RefSeq" id="XP_028132652.1">
    <property type="nucleotide sequence ID" value="XM_028276851.1"/>
</dbReference>
<keyword evidence="4 5" id="KW-0472">Membrane</keyword>
<feature type="transmembrane region" description="Helical" evidence="5">
    <location>
        <begin position="198"/>
        <end position="214"/>
    </location>
</feature>
<keyword evidence="3 5" id="KW-1133">Transmembrane helix</keyword>
<dbReference type="AlphaFoldDB" id="A0A6P7FCW6"/>
<keyword evidence="2 5" id="KW-0812">Transmembrane</keyword>
<evidence type="ECO:0000256" key="3">
    <source>
        <dbReference type="ARBA" id="ARBA00022989"/>
    </source>
</evidence>
<name>A0A6P7FCW6_DIAVI</name>
<dbReference type="OrthoDB" id="1684102at2759"/>
<gene>
    <name evidence="7" type="primary">LOC114328093</name>
</gene>